<dbReference type="Pfam" id="PF07732">
    <property type="entry name" value="Cu-oxidase_3"/>
    <property type="match status" value="1"/>
</dbReference>
<organism evidence="7 8">
    <name type="scientific">Knoellia sinensis KCTC 19936</name>
    <dbReference type="NCBI Taxonomy" id="1385520"/>
    <lineage>
        <taxon>Bacteria</taxon>
        <taxon>Bacillati</taxon>
        <taxon>Actinomycetota</taxon>
        <taxon>Actinomycetes</taxon>
        <taxon>Micrococcales</taxon>
        <taxon>Intrasporangiaceae</taxon>
        <taxon>Knoellia</taxon>
    </lineage>
</organism>
<evidence type="ECO:0000259" key="6">
    <source>
        <dbReference type="Pfam" id="PF07732"/>
    </source>
</evidence>
<dbReference type="InterPro" id="IPR002355">
    <property type="entry name" value="Cu_oxidase_Cu_BS"/>
</dbReference>
<feature type="transmembrane region" description="Helical" evidence="4">
    <location>
        <begin position="14"/>
        <end position="36"/>
    </location>
</feature>
<feature type="domain" description="Plastocyanin-like" evidence="6">
    <location>
        <begin position="113"/>
        <end position="219"/>
    </location>
</feature>
<dbReference type="GO" id="GO:0005507">
    <property type="term" value="F:copper ion binding"/>
    <property type="evidence" value="ECO:0007669"/>
    <property type="project" value="InterPro"/>
</dbReference>
<dbReference type="eggNOG" id="COG2132">
    <property type="taxonomic scope" value="Bacteria"/>
</dbReference>
<protein>
    <submittedName>
        <fullName evidence="7">Multicopper oxidase</fullName>
    </submittedName>
</protein>
<evidence type="ECO:0000256" key="2">
    <source>
        <dbReference type="ARBA" id="ARBA00023002"/>
    </source>
</evidence>
<evidence type="ECO:0000313" key="7">
    <source>
        <dbReference type="EMBL" id="KGN30776.1"/>
    </source>
</evidence>
<evidence type="ECO:0000256" key="1">
    <source>
        <dbReference type="ARBA" id="ARBA00022723"/>
    </source>
</evidence>
<comment type="caution">
    <text evidence="7">The sequence shown here is derived from an EMBL/GenBank/DDBJ whole genome shotgun (WGS) entry which is preliminary data.</text>
</comment>
<keyword evidence="1" id="KW-0479">Metal-binding</keyword>
<keyword evidence="4" id="KW-1133">Transmembrane helix</keyword>
<dbReference type="AlphaFoldDB" id="A0A0A0J583"/>
<proteinExistence type="predicted"/>
<dbReference type="Gene3D" id="2.60.40.420">
    <property type="entry name" value="Cupredoxins - blue copper proteins"/>
    <property type="match status" value="3"/>
</dbReference>
<dbReference type="EMBL" id="AVPJ01000016">
    <property type="protein sequence ID" value="KGN30776.1"/>
    <property type="molecule type" value="Genomic_DNA"/>
</dbReference>
<dbReference type="STRING" id="1385520.N802_06095"/>
<evidence type="ECO:0000259" key="5">
    <source>
        <dbReference type="Pfam" id="PF07731"/>
    </source>
</evidence>
<dbReference type="PROSITE" id="PS00080">
    <property type="entry name" value="MULTICOPPER_OXIDASE2"/>
    <property type="match status" value="1"/>
</dbReference>
<keyword evidence="4" id="KW-0812">Transmembrane</keyword>
<evidence type="ECO:0000256" key="4">
    <source>
        <dbReference type="SAM" id="Phobius"/>
    </source>
</evidence>
<sequence>MAEDAVVTRPLGRLLRWGSMVLVAALALVVTAAWFSSRLPDRYNVMSMGTVDLGRTVSSAAGGHAGHGSVGAIAPGAATAARETSVRSLVTDPSLRADVVVDLVATQGRVRLPDGGTVDGFALNGETPGPTITAVEGQLIEVRVRNDNVTEGMTLHWHGVDVPNAEDGVAGVTQDAILPGGRHVYRFVAQAGTYWYHSHQVSDPQVRGGLLGALVVAPSDGEQGSTVEAAAPPVDVIALSHTYGGKRTLNGLAGESRVAAPAGSTVRLRVINTDPGPMPVWVTGTAYKVVAVDGRDLNEPGVVEDRSILVTAGGRADLEVTIPRGGAVRLQVAGASLVVGDGPAPTPARAPAKEVELLSYGTPAPLGFNPAAATRSFDYVIGRRLGFLDGKPGMWWTINGQMYPDVPMFMVSEGDVVRMRVVNDSGEVHPMHLHGHHAVVLSRNGIRASGSPWWVDSLNVEDGESFDIAFVADNPGIWMDHCHNLRHAREGLVAHLAYAGVTSPFVIGGDVHNTPE</sequence>
<evidence type="ECO:0000313" key="8">
    <source>
        <dbReference type="Proteomes" id="UP000030002"/>
    </source>
</evidence>
<keyword evidence="8" id="KW-1185">Reference proteome</keyword>
<dbReference type="PANTHER" id="PTHR11709">
    <property type="entry name" value="MULTI-COPPER OXIDASE"/>
    <property type="match status" value="1"/>
</dbReference>
<dbReference type="Proteomes" id="UP000030002">
    <property type="component" value="Unassembled WGS sequence"/>
</dbReference>
<evidence type="ECO:0000256" key="3">
    <source>
        <dbReference type="ARBA" id="ARBA00023008"/>
    </source>
</evidence>
<feature type="domain" description="Plastocyanin-like" evidence="5">
    <location>
        <begin position="396"/>
        <end position="496"/>
    </location>
</feature>
<keyword evidence="2" id="KW-0560">Oxidoreductase</keyword>
<dbReference type="InterPro" id="IPR011706">
    <property type="entry name" value="Cu-oxidase_C"/>
</dbReference>
<dbReference type="SUPFAM" id="SSF49503">
    <property type="entry name" value="Cupredoxins"/>
    <property type="match status" value="3"/>
</dbReference>
<dbReference type="InterPro" id="IPR011707">
    <property type="entry name" value="Cu-oxidase-like_N"/>
</dbReference>
<dbReference type="CDD" id="cd04202">
    <property type="entry name" value="CuRO_D2_2dMcoN_like"/>
    <property type="match status" value="1"/>
</dbReference>
<accession>A0A0A0J583</accession>
<dbReference type="GO" id="GO:0016491">
    <property type="term" value="F:oxidoreductase activity"/>
    <property type="evidence" value="ECO:0007669"/>
    <property type="project" value="UniProtKB-KW"/>
</dbReference>
<keyword evidence="4" id="KW-0472">Membrane</keyword>
<reference evidence="7 8" key="1">
    <citation type="submission" date="2013-08" db="EMBL/GenBank/DDBJ databases">
        <title>The genome sequence of Knoellia sinensis.</title>
        <authorList>
            <person name="Zhu W."/>
            <person name="Wang G."/>
        </authorList>
    </citation>
    <scope>NUCLEOTIDE SEQUENCE [LARGE SCALE GENOMIC DNA]</scope>
    <source>
        <strain evidence="7 8">KCTC 19936</strain>
    </source>
</reference>
<gene>
    <name evidence="7" type="ORF">N802_06095</name>
</gene>
<dbReference type="InterPro" id="IPR045087">
    <property type="entry name" value="Cu-oxidase_fam"/>
</dbReference>
<name>A0A0A0J583_9MICO</name>
<dbReference type="PANTHER" id="PTHR11709:SF394">
    <property type="entry name" value="FI03373P-RELATED"/>
    <property type="match status" value="1"/>
</dbReference>
<dbReference type="InterPro" id="IPR008972">
    <property type="entry name" value="Cupredoxin"/>
</dbReference>
<keyword evidence="3" id="KW-0186">Copper</keyword>
<dbReference type="Pfam" id="PF07731">
    <property type="entry name" value="Cu-oxidase_2"/>
    <property type="match status" value="1"/>
</dbReference>